<dbReference type="GO" id="GO:0030151">
    <property type="term" value="F:molybdenum ion binding"/>
    <property type="evidence" value="ECO:0007669"/>
    <property type="project" value="InterPro"/>
</dbReference>
<dbReference type="CDD" id="cd02110">
    <property type="entry name" value="SO_family_Moco_dimer"/>
    <property type="match status" value="1"/>
</dbReference>
<dbReference type="Pfam" id="PF00174">
    <property type="entry name" value="Oxidored_molyb"/>
    <property type="match status" value="1"/>
</dbReference>
<dbReference type="Pfam" id="PF03404">
    <property type="entry name" value="Mo-co_dimer"/>
    <property type="match status" value="1"/>
</dbReference>
<evidence type="ECO:0000259" key="6">
    <source>
        <dbReference type="Pfam" id="PF03404"/>
    </source>
</evidence>
<dbReference type="GO" id="GO:0020037">
    <property type="term" value="F:heme binding"/>
    <property type="evidence" value="ECO:0007669"/>
    <property type="project" value="TreeGrafter"/>
</dbReference>
<dbReference type="EMBL" id="LWAE01000003">
    <property type="protein sequence ID" value="KZL91466.1"/>
    <property type="molecule type" value="Genomic_DNA"/>
</dbReference>
<keyword evidence="2" id="KW-0500">Molybdenum</keyword>
<evidence type="ECO:0000259" key="5">
    <source>
        <dbReference type="Pfam" id="PF00174"/>
    </source>
</evidence>
<evidence type="ECO:0000313" key="8">
    <source>
        <dbReference type="Proteomes" id="UP000076603"/>
    </source>
</evidence>
<feature type="domain" description="Moybdenum cofactor oxidoreductase dimerisation" evidence="6">
    <location>
        <begin position="241"/>
        <end position="355"/>
    </location>
</feature>
<comment type="cofactor">
    <cofactor evidence="1">
        <name>Mo-molybdopterin</name>
        <dbReference type="ChEBI" id="CHEBI:71302"/>
    </cofactor>
</comment>
<evidence type="ECO:0000256" key="3">
    <source>
        <dbReference type="ARBA" id="ARBA00022723"/>
    </source>
</evidence>
<dbReference type="GO" id="GO:0043546">
    <property type="term" value="F:molybdopterin cofactor binding"/>
    <property type="evidence" value="ECO:0007669"/>
    <property type="project" value="TreeGrafter"/>
</dbReference>
<dbReference type="OrthoDB" id="9778777at2"/>
<dbReference type="RefSeq" id="WP_066624204.1">
    <property type="nucleotide sequence ID" value="NZ_FQXL01000005.1"/>
</dbReference>
<dbReference type="STRING" id="1121326.CLMAG_32250"/>
<dbReference type="Proteomes" id="UP000076603">
    <property type="component" value="Unassembled WGS sequence"/>
</dbReference>
<proteinExistence type="predicted"/>
<comment type="caution">
    <text evidence="7">The sequence shown here is derived from an EMBL/GenBank/DDBJ whole genome shotgun (WGS) entry which is preliminary data.</text>
</comment>
<dbReference type="GO" id="GO:0006790">
    <property type="term" value="P:sulfur compound metabolic process"/>
    <property type="evidence" value="ECO:0007669"/>
    <property type="project" value="TreeGrafter"/>
</dbReference>
<dbReference type="PANTHER" id="PTHR19372">
    <property type="entry name" value="SULFITE REDUCTASE"/>
    <property type="match status" value="1"/>
</dbReference>
<keyword evidence="3" id="KW-0479">Metal-binding</keyword>
<organism evidence="7 8">
    <name type="scientific">Clostridium magnum DSM 2767</name>
    <dbReference type="NCBI Taxonomy" id="1121326"/>
    <lineage>
        <taxon>Bacteria</taxon>
        <taxon>Bacillati</taxon>
        <taxon>Bacillota</taxon>
        <taxon>Clostridia</taxon>
        <taxon>Eubacteriales</taxon>
        <taxon>Clostridiaceae</taxon>
        <taxon>Clostridium</taxon>
    </lineage>
</organism>
<evidence type="ECO:0000256" key="4">
    <source>
        <dbReference type="ARBA" id="ARBA00023002"/>
    </source>
</evidence>
<accession>A0A161XB23</accession>
<dbReference type="InterPro" id="IPR000572">
    <property type="entry name" value="OxRdtase_Mopterin-bd_dom"/>
</dbReference>
<dbReference type="AlphaFoldDB" id="A0A161XB23"/>
<keyword evidence="8" id="KW-1185">Reference proteome</keyword>
<dbReference type="InterPro" id="IPR005066">
    <property type="entry name" value="MoCF_OxRdtse_dimer"/>
</dbReference>
<dbReference type="InterPro" id="IPR014756">
    <property type="entry name" value="Ig_E-set"/>
</dbReference>
<evidence type="ECO:0000313" key="7">
    <source>
        <dbReference type="EMBL" id="KZL91466.1"/>
    </source>
</evidence>
<protein>
    <submittedName>
        <fullName evidence="7">Sulfoxide reductase catalytic subunit YedY</fullName>
    </submittedName>
</protein>
<dbReference type="PATRIC" id="fig|1121326.3.peg.3256"/>
<dbReference type="PANTHER" id="PTHR19372:SF7">
    <property type="entry name" value="SULFITE OXIDASE, MITOCHONDRIAL"/>
    <property type="match status" value="1"/>
</dbReference>
<gene>
    <name evidence="7" type="primary">yedY</name>
    <name evidence="7" type="ORF">CLMAG_32250</name>
</gene>
<dbReference type="InterPro" id="IPR008335">
    <property type="entry name" value="Mopterin_OxRdtase_euk"/>
</dbReference>
<dbReference type="PRINTS" id="PR00407">
    <property type="entry name" value="EUMOPTERIN"/>
</dbReference>
<name>A0A161XB23_9CLOT</name>
<dbReference type="Gene3D" id="2.60.40.650">
    <property type="match status" value="1"/>
</dbReference>
<sequence length="356" mass="40721">MDLSNSYLNKPNLKTLSLDTENQETPIHFITDGITPTKYFYRRNHFSYPNLNQQSLLLPVYGEVNTPLTFPYCYLRSMPGRSIVSVLECSGNKRAYFNPKTYGDQWQDGAISQGIWKGVSLSNLLNLTGIKNTAKEVLFIGQDQGTRTDLDGIFNYAKSLPIEKALHEDTIIAYELNKSIIPYEHGFPLRLVVPEWYGMASVKWLKEIQVIDYKFEGPFQTIDYVYYPNKYNDKGAVPVTTIKINSIIKQPLNYSLLDTKTHEIFGIAWTGSGTITDVELSFDNGSTWKKTNLYGKSSQSYGWSNWRYLWEVKDKGEYTIMCRAKGSAGNIQSLEAIWNRKGYGYNAVYTIHVKVE</sequence>
<keyword evidence="4" id="KW-0560">Oxidoreductase</keyword>
<dbReference type="SUPFAM" id="SSF81296">
    <property type="entry name" value="E set domains"/>
    <property type="match status" value="1"/>
</dbReference>
<dbReference type="Gene3D" id="3.90.420.10">
    <property type="entry name" value="Oxidoreductase, molybdopterin-binding domain"/>
    <property type="match status" value="1"/>
</dbReference>
<feature type="domain" description="Oxidoreductase molybdopterin-binding" evidence="5">
    <location>
        <begin position="45"/>
        <end position="217"/>
    </location>
</feature>
<dbReference type="SUPFAM" id="SSF56524">
    <property type="entry name" value="Oxidoreductase molybdopterin-binding domain"/>
    <property type="match status" value="1"/>
</dbReference>
<dbReference type="InterPro" id="IPR036374">
    <property type="entry name" value="OxRdtase_Mopterin-bd_sf"/>
</dbReference>
<evidence type="ECO:0000256" key="1">
    <source>
        <dbReference type="ARBA" id="ARBA00001924"/>
    </source>
</evidence>
<reference evidence="7 8" key="1">
    <citation type="submission" date="2016-04" db="EMBL/GenBank/DDBJ databases">
        <title>Genome sequence of Clostridium magnum DSM 2767.</title>
        <authorList>
            <person name="Poehlein A."/>
            <person name="Uhlig R."/>
            <person name="Fischer R."/>
            <person name="Bahl H."/>
            <person name="Daniel R."/>
        </authorList>
    </citation>
    <scope>NUCLEOTIDE SEQUENCE [LARGE SCALE GENOMIC DNA]</scope>
    <source>
        <strain evidence="7 8">DSM 2767</strain>
    </source>
</reference>
<evidence type="ECO:0000256" key="2">
    <source>
        <dbReference type="ARBA" id="ARBA00022505"/>
    </source>
</evidence>
<dbReference type="GO" id="GO:0008482">
    <property type="term" value="F:sulfite oxidase activity"/>
    <property type="evidence" value="ECO:0007669"/>
    <property type="project" value="TreeGrafter"/>
</dbReference>